<keyword evidence="2" id="KW-0143">Chaperone</keyword>
<dbReference type="RefSeq" id="WP_123271522.1">
    <property type="nucleotide sequence ID" value="NZ_RJJQ01000010.1"/>
</dbReference>
<dbReference type="Proteomes" id="UP000271678">
    <property type="component" value="Unassembled WGS sequence"/>
</dbReference>
<protein>
    <submittedName>
        <fullName evidence="3">Urease accessory protein UreF</fullName>
    </submittedName>
</protein>
<reference evidence="3 4" key="1">
    <citation type="submission" date="2018-11" db="EMBL/GenBank/DDBJ databases">
        <title>Draft genome of Simplicispira Flexivirga sp. BO-16.</title>
        <authorList>
            <person name="Im W.T."/>
        </authorList>
    </citation>
    <scope>NUCLEOTIDE SEQUENCE [LARGE SCALE GENOMIC DNA]</scope>
    <source>
        <strain evidence="3 4">BO-16</strain>
    </source>
</reference>
<keyword evidence="1" id="KW-0996">Nickel insertion</keyword>
<organism evidence="3 4">
    <name type="scientific">Flexivirga caeni</name>
    <dbReference type="NCBI Taxonomy" id="2294115"/>
    <lineage>
        <taxon>Bacteria</taxon>
        <taxon>Bacillati</taxon>
        <taxon>Actinomycetota</taxon>
        <taxon>Actinomycetes</taxon>
        <taxon>Micrococcales</taxon>
        <taxon>Dermacoccaceae</taxon>
        <taxon>Flexivirga</taxon>
    </lineage>
</organism>
<comment type="caution">
    <text evidence="3">The sequence shown here is derived from an EMBL/GenBank/DDBJ whole genome shotgun (WGS) entry which is preliminary data.</text>
</comment>
<dbReference type="Pfam" id="PF01730">
    <property type="entry name" value="UreF"/>
    <property type="match status" value="1"/>
</dbReference>
<dbReference type="InterPro" id="IPR002639">
    <property type="entry name" value="UreF"/>
</dbReference>
<keyword evidence="4" id="KW-1185">Reference proteome</keyword>
<dbReference type="AlphaFoldDB" id="A0A3M9M7Y0"/>
<accession>A0A3M9M7Y0</accession>
<dbReference type="PANTHER" id="PTHR33620:SF1">
    <property type="entry name" value="UREASE ACCESSORY PROTEIN F"/>
    <property type="match status" value="1"/>
</dbReference>
<dbReference type="EMBL" id="RJJQ01000010">
    <property type="protein sequence ID" value="RNI21674.1"/>
    <property type="molecule type" value="Genomic_DNA"/>
</dbReference>
<name>A0A3M9M7Y0_9MICO</name>
<sequence>MMSGGALLLGDARLPTGGHTQSAGLEPALLTGLSPASIPGFIVSRLRTCVRVDAGTAVVGLRLLYAGAPLDPVVDAWCARTPSEVVQAASIEAGRGYLRLHQRLTGFATATPALPRPLAVAALAHSWDLSAAELARIICHDDVQSVCSAALKLTPCDPVDTVSWAVAAGDEADRVVTEVQGLDDPDDIPAAAAPEMELWQHAHGNASRRLFRA</sequence>
<dbReference type="Gene3D" id="1.10.4190.10">
    <property type="entry name" value="Urease accessory protein UreF"/>
    <property type="match status" value="1"/>
</dbReference>
<evidence type="ECO:0000313" key="4">
    <source>
        <dbReference type="Proteomes" id="UP000271678"/>
    </source>
</evidence>
<proteinExistence type="predicted"/>
<dbReference type="PANTHER" id="PTHR33620">
    <property type="entry name" value="UREASE ACCESSORY PROTEIN F"/>
    <property type="match status" value="1"/>
</dbReference>
<evidence type="ECO:0000256" key="1">
    <source>
        <dbReference type="ARBA" id="ARBA00022988"/>
    </source>
</evidence>
<gene>
    <name evidence="3" type="ORF">EFY87_11020</name>
</gene>
<evidence type="ECO:0000313" key="3">
    <source>
        <dbReference type="EMBL" id="RNI21674.1"/>
    </source>
</evidence>
<dbReference type="GO" id="GO:0016151">
    <property type="term" value="F:nickel cation binding"/>
    <property type="evidence" value="ECO:0007669"/>
    <property type="project" value="InterPro"/>
</dbReference>
<dbReference type="OrthoDB" id="3382047at2"/>
<evidence type="ECO:0000256" key="2">
    <source>
        <dbReference type="ARBA" id="ARBA00023186"/>
    </source>
</evidence>
<dbReference type="InterPro" id="IPR038277">
    <property type="entry name" value="UreF_sf"/>
</dbReference>